<dbReference type="EMBL" id="KN726495">
    <property type="protein sequence ID" value="KIH68002.1"/>
    <property type="molecule type" value="Genomic_DNA"/>
</dbReference>
<organism evidence="1 2">
    <name type="scientific">Ancylostoma duodenale</name>
    <dbReference type="NCBI Taxonomy" id="51022"/>
    <lineage>
        <taxon>Eukaryota</taxon>
        <taxon>Metazoa</taxon>
        <taxon>Ecdysozoa</taxon>
        <taxon>Nematoda</taxon>
        <taxon>Chromadorea</taxon>
        <taxon>Rhabditida</taxon>
        <taxon>Rhabditina</taxon>
        <taxon>Rhabditomorpha</taxon>
        <taxon>Strongyloidea</taxon>
        <taxon>Ancylostomatidae</taxon>
        <taxon>Ancylostomatinae</taxon>
        <taxon>Ancylostoma</taxon>
    </lineage>
</organism>
<dbReference type="SUPFAM" id="SSF56672">
    <property type="entry name" value="DNA/RNA polymerases"/>
    <property type="match status" value="1"/>
</dbReference>
<protein>
    <recommendedName>
        <fullName evidence="3">Reverse transcriptase domain-containing protein</fullName>
    </recommendedName>
</protein>
<proteinExistence type="predicted"/>
<dbReference type="InterPro" id="IPR043502">
    <property type="entry name" value="DNA/RNA_pol_sf"/>
</dbReference>
<reference evidence="1 2" key="1">
    <citation type="submission" date="2013-12" db="EMBL/GenBank/DDBJ databases">
        <title>Draft genome of the parsitic nematode Ancylostoma duodenale.</title>
        <authorList>
            <person name="Mitreva M."/>
        </authorList>
    </citation>
    <scope>NUCLEOTIDE SEQUENCE [LARGE SCALE GENOMIC DNA]</scope>
    <source>
        <strain evidence="1 2">Zhejiang</strain>
    </source>
</reference>
<name>A0A0C2DYC9_9BILA</name>
<sequence length="87" mass="10029">MKDTALPPEKDNIVTYRFTRVTLGLNVSPFLLAATIRYHLNHEVKDHKLACEIGENLYVDNLILTGNNKEEILEKFLATREVFPQMI</sequence>
<dbReference type="Proteomes" id="UP000054047">
    <property type="component" value="Unassembled WGS sequence"/>
</dbReference>
<dbReference type="AlphaFoldDB" id="A0A0C2DYC9"/>
<gene>
    <name evidence="1" type="ORF">ANCDUO_01668</name>
</gene>
<evidence type="ECO:0000313" key="2">
    <source>
        <dbReference type="Proteomes" id="UP000054047"/>
    </source>
</evidence>
<dbReference type="OrthoDB" id="5920525at2759"/>
<keyword evidence="2" id="KW-1185">Reference proteome</keyword>
<evidence type="ECO:0008006" key="3">
    <source>
        <dbReference type="Google" id="ProtNLM"/>
    </source>
</evidence>
<evidence type="ECO:0000313" key="1">
    <source>
        <dbReference type="EMBL" id="KIH68002.1"/>
    </source>
</evidence>
<accession>A0A0C2DYC9</accession>